<dbReference type="AlphaFoldDB" id="A0AAV9PBU0"/>
<dbReference type="RefSeq" id="XP_064658925.1">
    <property type="nucleotide sequence ID" value="XM_064802800.1"/>
</dbReference>
<dbReference type="EMBL" id="JAVRRT010000008">
    <property type="protein sequence ID" value="KAK5169579.1"/>
    <property type="molecule type" value="Genomic_DNA"/>
</dbReference>
<evidence type="ECO:0000256" key="1">
    <source>
        <dbReference type="SAM" id="MobiDB-lite"/>
    </source>
</evidence>
<evidence type="ECO:0000313" key="3">
    <source>
        <dbReference type="Proteomes" id="UP001337655"/>
    </source>
</evidence>
<protein>
    <recommendedName>
        <fullName evidence="4">BTB domain-containing protein</fullName>
    </recommendedName>
</protein>
<accession>A0AAV9PBU0</accession>
<sequence>MSPRPVSPLEDDRSAKRSKIKTSPPPPLPTVMIPEKVAEIVPDGDTILVLSVRSDAAATSIGLRVSSHALSLASSVFKGEFAKLEASRSQSQEETDIPDLVLTLPCDDMPAMLLLCNILQLQNDKLPARILPSLLLRLGALAGKYECVMAAGRATSQWFDSLYSAEEPGNIWDIVEAAYLWDEAIFFARFTSIWVRRQSLTSKSMAPATTLETQKLAWVLAERLSVVQVLIRKEIDKLVETCALTFSEDATHYIDYAPGLSPTASETKSGRPPTPCIVDSEGAKEYLGALRNARIWPSTCWTKSKEGQAIDTKVGELMEKIKLFKEPPYDDTNRCDGCAYVKIQFTEEPEHVQQAYGKRLWGLCLDCYKAGGINPGECRYQHSK</sequence>
<name>A0AAV9PBU0_9PEZI</name>
<evidence type="ECO:0008006" key="4">
    <source>
        <dbReference type="Google" id="ProtNLM"/>
    </source>
</evidence>
<comment type="caution">
    <text evidence="2">The sequence shown here is derived from an EMBL/GenBank/DDBJ whole genome shotgun (WGS) entry which is preliminary data.</text>
</comment>
<dbReference type="Proteomes" id="UP001337655">
    <property type="component" value="Unassembled WGS sequence"/>
</dbReference>
<feature type="region of interest" description="Disordered" evidence="1">
    <location>
        <begin position="1"/>
        <end position="29"/>
    </location>
</feature>
<dbReference type="GeneID" id="89926897"/>
<gene>
    <name evidence="2" type="ORF">LTR77_005556</name>
</gene>
<proteinExistence type="predicted"/>
<organism evidence="2 3">
    <name type="scientific">Saxophila tyrrhenica</name>
    <dbReference type="NCBI Taxonomy" id="1690608"/>
    <lineage>
        <taxon>Eukaryota</taxon>
        <taxon>Fungi</taxon>
        <taxon>Dikarya</taxon>
        <taxon>Ascomycota</taxon>
        <taxon>Pezizomycotina</taxon>
        <taxon>Dothideomycetes</taxon>
        <taxon>Dothideomycetidae</taxon>
        <taxon>Mycosphaerellales</taxon>
        <taxon>Extremaceae</taxon>
        <taxon>Saxophila</taxon>
    </lineage>
</organism>
<evidence type="ECO:0000313" key="2">
    <source>
        <dbReference type="EMBL" id="KAK5169579.1"/>
    </source>
</evidence>
<keyword evidence="3" id="KW-1185">Reference proteome</keyword>
<reference evidence="2 3" key="1">
    <citation type="submission" date="2023-08" db="EMBL/GenBank/DDBJ databases">
        <title>Black Yeasts Isolated from many extreme environments.</title>
        <authorList>
            <person name="Coleine C."/>
            <person name="Stajich J.E."/>
            <person name="Selbmann L."/>
        </authorList>
    </citation>
    <scope>NUCLEOTIDE SEQUENCE [LARGE SCALE GENOMIC DNA]</scope>
    <source>
        <strain evidence="2 3">CCFEE 5935</strain>
    </source>
</reference>